<dbReference type="EMBL" id="GBRH01162640">
    <property type="protein sequence ID" value="JAE35256.1"/>
    <property type="molecule type" value="Transcribed_RNA"/>
</dbReference>
<evidence type="ECO:0000313" key="1">
    <source>
        <dbReference type="EMBL" id="JAE35256.1"/>
    </source>
</evidence>
<name>A0A0A9HK65_ARUDO</name>
<proteinExistence type="predicted"/>
<reference evidence="1" key="2">
    <citation type="journal article" date="2015" name="Data Brief">
        <title>Shoot transcriptome of the giant reed, Arundo donax.</title>
        <authorList>
            <person name="Barrero R.A."/>
            <person name="Guerrero F.D."/>
            <person name="Moolhuijzen P."/>
            <person name="Goolsby J.A."/>
            <person name="Tidwell J."/>
            <person name="Bellgard S.E."/>
            <person name="Bellgard M.I."/>
        </authorList>
    </citation>
    <scope>NUCLEOTIDE SEQUENCE</scope>
    <source>
        <tissue evidence="1">Shoot tissue taken approximately 20 cm above the soil surface</tissue>
    </source>
</reference>
<protein>
    <submittedName>
        <fullName evidence="1">Uncharacterized protein</fullName>
    </submittedName>
</protein>
<sequence>MVARQLSTGLG</sequence>
<reference evidence="1" key="1">
    <citation type="submission" date="2014-09" db="EMBL/GenBank/DDBJ databases">
        <authorList>
            <person name="Magalhaes I.L.F."/>
            <person name="Oliveira U."/>
            <person name="Santos F.R."/>
            <person name="Vidigal T.H.D.A."/>
            <person name="Brescovit A.D."/>
            <person name="Santos A.J."/>
        </authorList>
    </citation>
    <scope>NUCLEOTIDE SEQUENCE</scope>
    <source>
        <tissue evidence="1">Shoot tissue taken approximately 20 cm above the soil surface</tissue>
    </source>
</reference>
<accession>A0A0A9HK65</accession>
<organism evidence="1">
    <name type="scientific">Arundo donax</name>
    <name type="common">Giant reed</name>
    <name type="synonym">Donax arundinaceus</name>
    <dbReference type="NCBI Taxonomy" id="35708"/>
    <lineage>
        <taxon>Eukaryota</taxon>
        <taxon>Viridiplantae</taxon>
        <taxon>Streptophyta</taxon>
        <taxon>Embryophyta</taxon>
        <taxon>Tracheophyta</taxon>
        <taxon>Spermatophyta</taxon>
        <taxon>Magnoliopsida</taxon>
        <taxon>Liliopsida</taxon>
        <taxon>Poales</taxon>
        <taxon>Poaceae</taxon>
        <taxon>PACMAD clade</taxon>
        <taxon>Arundinoideae</taxon>
        <taxon>Arundineae</taxon>
        <taxon>Arundo</taxon>
    </lineage>
</organism>